<gene>
    <name evidence="5" type="primary">HRD3</name>
    <name evidence="5" type="ORF">PRELSG_0822600</name>
</gene>
<evidence type="ECO:0000256" key="4">
    <source>
        <dbReference type="SAM" id="SignalP"/>
    </source>
</evidence>
<dbReference type="PANTHER" id="PTHR11102">
    <property type="entry name" value="SEL-1-LIKE PROTEIN"/>
    <property type="match status" value="1"/>
</dbReference>
<dbReference type="OrthoDB" id="27934at2759"/>
<dbReference type="Gene3D" id="1.25.40.10">
    <property type="entry name" value="Tetratricopeptide repeat domain"/>
    <property type="match status" value="2"/>
</dbReference>
<dbReference type="VEuPathDB" id="PlasmoDB:PRELSG_0822600"/>
<keyword evidence="6" id="KW-1185">Reference proteome</keyword>
<dbReference type="InterPro" id="IPR006597">
    <property type="entry name" value="Sel1-like"/>
</dbReference>
<evidence type="ECO:0000256" key="3">
    <source>
        <dbReference type="SAM" id="MobiDB-lite"/>
    </source>
</evidence>
<dbReference type="OMA" id="YFIDGYK"/>
<evidence type="ECO:0000256" key="2">
    <source>
        <dbReference type="SAM" id="Coils"/>
    </source>
</evidence>
<dbReference type="GeneID" id="39735902"/>
<dbReference type="InterPro" id="IPR011990">
    <property type="entry name" value="TPR-like_helical_dom_sf"/>
</dbReference>
<keyword evidence="5" id="KW-0436">Ligase</keyword>
<dbReference type="InterPro" id="IPR019734">
    <property type="entry name" value="TPR_rpt"/>
</dbReference>
<dbReference type="InterPro" id="IPR050767">
    <property type="entry name" value="Sel1_AlgK"/>
</dbReference>
<evidence type="ECO:0000313" key="5">
    <source>
        <dbReference type="EMBL" id="CRG99800.1"/>
    </source>
</evidence>
<feature type="region of interest" description="Disordered" evidence="3">
    <location>
        <begin position="114"/>
        <end position="138"/>
    </location>
</feature>
<keyword evidence="2" id="KW-0175">Coiled coil</keyword>
<comment type="similarity">
    <text evidence="1">Belongs to the sel-1 family.</text>
</comment>
<feature type="coiled-coil region" evidence="2">
    <location>
        <begin position="324"/>
        <end position="355"/>
    </location>
</feature>
<name>A0A1J1H8N0_PLARL</name>
<evidence type="ECO:0000313" key="6">
    <source>
        <dbReference type="Proteomes" id="UP000220158"/>
    </source>
</evidence>
<feature type="chain" id="PRO_5012317364" evidence="4">
    <location>
        <begin position="21"/>
        <end position="716"/>
    </location>
</feature>
<protein>
    <submittedName>
        <fullName evidence="5">Ubiquitin-protein ligase, putative</fullName>
    </submittedName>
</protein>
<dbReference type="EMBL" id="LN835303">
    <property type="protein sequence ID" value="CRG99800.1"/>
    <property type="molecule type" value="Genomic_DNA"/>
</dbReference>
<dbReference type="Proteomes" id="UP000220158">
    <property type="component" value="Chromosome 8"/>
</dbReference>
<dbReference type="AlphaFoldDB" id="A0A1J1H8N0"/>
<dbReference type="SMART" id="SM00671">
    <property type="entry name" value="SEL1"/>
    <property type="match status" value="7"/>
</dbReference>
<dbReference type="KEGG" id="prel:PRELSG_0822600"/>
<dbReference type="SUPFAM" id="SSF81901">
    <property type="entry name" value="HCP-like"/>
    <property type="match status" value="4"/>
</dbReference>
<dbReference type="GO" id="GO:0016874">
    <property type="term" value="F:ligase activity"/>
    <property type="evidence" value="ECO:0007669"/>
    <property type="project" value="UniProtKB-KW"/>
</dbReference>
<organism evidence="5 6">
    <name type="scientific">Plasmodium relictum</name>
    <dbReference type="NCBI Taxonomy" id="85471"/>
    <lineage>
        <taxon>Eukaryota</taxon>
        <taxon>Sar</taxon>
        <taxon>Alveolata</taxon>
        <taxon>Apicomplexa</taxon>
        <taxon>Aconoidasida</taxon>
        <taxon>Haemosporida</taxon>
        <taxon>Plasmodiidae</taxon>
        <taxon>Plasmodium</taxon>
        <taxon>Plasmodium (Haemamoeba)</taxon>
    </lineage>
</organism>
<dbReference type="GO" id="GO:0036503">
    <property type="term" value="P:ERAD pathway"/>
    <property type="evidence" value="ECO:0007669"/>
    <property type="project" value="TreeGrafter"/>
</dbReference>
<feature type="compositionally biased region" description="Low complexity" evidence="3">
    <location>
        <begin position="114"/>
        <end position="137"/>
    </location>
</feature>
<dbReference type="SMART" id="SM00028">
    <property type="entry name" value="TPR"/>
    <property type="match status" value="2"/>
</dbReference>
<proteinExistence type="inferred from homology"/>
<accession>A0A1J1H8N0</accession>
<dbReference type="PANTHER" id="PTHR11102:SF147">
    <property type="entry name" value="SEL1L ADAPTOR SUBUNIT OF ERAD E3 UBIQUITIN LIGASE"/>
    <property type="match status" value="1"/>
</dbReference>
<reference evidence="5 6" key="1">
    <citation type="submission" date="2015-04" db="EMBL/GenBank/DDBJ databases">
        <authorList>
            <consortium name="Pathogen Informatics"/>
        </authorList>
    </citation>
    <scope>NUCLEOTIDE SEQUENCE [LARGE SCALE GENOMIC DNA]</scope>
    <source>
        <strain evidence="5 6">SGS1</strain>
    </source>
</reference>
<dbReference type="GO" id="GO:0005789">
    <property type="term" value="C:endoplasmic reticulum membrane"/>
    <property type="evidence" value="ECO:0007669"/>
    <property type="project" value="TreeGrafter"/>
</dbReference>
<dbReference type="RefSeq" id="XP_028532805.1">
    <property type="nucleotide sequence ID" value="XM_028676302.1"/>
</dbReference>
<evidence type="ECO:0000256" key="1">
    <source>
        <dbReference type="ARBA" id="ARBA00038101"/>
    </source>
</evidence>
<sequence length="716" mass="84844">MRIFALFLIFLIYVINKTYCYDVIANNTKFLFNRKPDVNKFVFNKDDIHKDDKIELKIHEHNNNNLEFVTNFFKNENESNNITYNNQIYDDNKSSNNYDINYFDLLNNNSNNDSGRNNIDSYNNNLDDNNENNNNGNNRKKLFKLAVELKNGSKNVKKNIKKSIKIFKELTHVEDDIASSSFYELGKIFFIGYKNHFFYYKRNLSLSLYYLNKSAKMKNAAALHFLSFIYFFDFHEIRKRNDSKKESKNKMNNSQNNLSYIKKSIEYEIIASLLNYTPSILSLAYKYLYGINVKQNCNKAKNYYKTVAENVMNSDYINIPLSELDILSVENLNIHNEINNLQNNEEEILEFLNEQIKGGDVMAMYDLGKKYKEEKNYKKAFQYINEASKKNNILALKELGIIYLYGNGTERDIKKSIENFSKAAEAGDVESKCYLGYIYYFIDDYKNLNLSLKYLIEAANHDYGEAFFFLAEIILDISIQKRYISDSIYKIVFKLYEHSADLGYIQAYFREAQLYDIGKGVKQSCLNATLSYKFIAESTLWINKIRQGMNYYLEKDYLNAFYTYALAAYEGYEVAQNNLIYIYKKNKLDKYIKLDKIMQILNLLYKQGNYKVLYEIGEIYKKQNNEKLSISYYKMGLKKGDLRNLLPLSIYYEKNKKNDRALKYISYFIKQKKREKEASNTKTEKLKNIIGNSLLYFRKYKLFFKNLFNLKKKKKN</sequence>
<feature type="signal peptide" evidence="4">
    <location>
        <begin position="1"/>
        <end position="20"/>
    </location>
</feature>
<dbReference type="Pfam" id="PF08238">
    <property type="entry name" value="Sel1"/>
    <property type="match status" value="6"/>
</dbReference>
<keyword evidence="4" id="KW-0732">Signal</keyword>